<comment type="caution">
    <text evidence="1">The sequence shown here is derived from an EMBL/GenBank/DDBJ whole genome shotgun (WGS) entry which is preliminary data.</text>
</comment>
<organism evidence="1 2">
    <name type="scientific">Neophaeococcomyces mojaviensis</name>
    <dbReference type="NCBI Taxonomy" id="3383035"/>
    <lineage>
        <taxon>Eukaryota</taxon>
        <taxon>Fungi</taxon>
        <taxon>Dikarya</taxon>
        <taxon>Ascomycota</taxon>
        <taxon>Pezizomycotina</taxon>
        <taxon>Eurotiomycetes</taxon>
        <taxon>Chaetothyriomycetidae</taxon>
        <taxon>Chaetothyriales</taxon>
        <taxon>Chaetothyriales incertae sedis</taxon>
        <taxon>Neophaeococcomyces</taxon>
    </lineage>
</organism>
<proteinExistence type="predicted"/>
<evidence type="ECO:0000313" key="1">
    <source>
        <dbReference type="EMBL" id="KAJ9658451.1"/>
    </source>
</evidence>
<dbReference type="Proteomes" id="UP001172386">
    <property type="component" value="Unassembled WGS sequence"/>
</dbReference>
<dbReference type="EMBL" id="JAPDRQ010000051">
    <property type="protein sequence ID" value="KAJ9658451.1"/>
    <property type="molecule type" value="Genomic_DNA"/>
</dbReference>
<protein>
    <submittedName>
        <fullName evidence="1">Uncharacterized protein</fullName>
    </submittedName>
</protein>
<reference evidence="1" key="1">
    <citation type="submission" date="2022-10" db="EMBL/GenBank/DDBJ databases">
        <title>Culturing micro-colonial fungi from biological soil crusts in the Mojave desert and describing Neophaeococcomyces mojavensis, and introducing the new genera and species Taxawa tesnikishii.</title>
        <authorList>
            <person name="Kurbessoian T."/>
            <person name="Stajich J.E."/>
        </authorList>
    </citation>
    <scope>NUCLEOTIDE SEQUENCE</scope>
    <source>
        <strain evidence="1">JES_112</strain>
    </source>
</reference>
<keyword evidence="2" id="KW-1185">Reference proteome</keyword>
<gene>
    <name evidence="1" type="ORF">H2198_003735</name>
</gene>
<name>A0ACC3AAQ8_9EURO</name>
<sequence>MVYEARFLSKTYHQPLVVLAQSQKALKALRKEVANLQHGPVSVFLASVVLAAAEVLQRQFVNALIHLRGGYKVLTSSWHRSFDHGQPAKAALCSTDSRFAVKDSIKDALYSLAQSLDLQTAWYKLFEPPELQLIFDLAKPFPAAHDVADIRMTILSCLHGCYHFAHRAAKFKYIPLAHTPPSLTLEQSRYIAALSKCLARIGSAPSQTTIEPTSRMFLVLRVQCLSTLIYLSTILSPYEISYDSYTAHFQEILTISEEIATRFQNPIPTRSPPVFQLEPGISQALFLTAMKCRDPYHRRRAVAMLTGIGIEGPWNARVTAWVAKRAIAVEEVGQHFQGLESGCPTTPPETRRLHGCGLDYSAPDNASSTHLQVNFSLCRDVQRMLQASSHEDPEHWTIWTERVEIQD</sequence>
<evidence type="ECO:0000313" key="2">
    <source>
        <dbReference type="Proteomes" id="UP001172386"/>
    </source>
</evidence>
<accession>A0ACC3AAQ8</accession>